<dbReference type="GO" id="GO:0030154">
    <property type="term" value="P:cell differentiation"/>
    <property type="evidence" value="ECO:0007669"/>
    <property type="project" value="UniProtKB-KW"/>
</dbReference>
<feature type="domain" description="IFT81 calponin homology" evidence="18">
    <location>
        <begin position="4"/>
        <end position="127"/>
    </location>
</feature>
<evidence type="ECO:0000313" key="20">
    <source>
        <dbReference type="WBParaSite" id="ACRNAN_Path_1258.g4919.t1"/>
    </source>
</evidence>
<evidence type="ECO:0000256" key="12">
    <source>
        <dbReference type="ARBA" id="ARBA00043983"/>
    </source>
</evidence>
<feature type="coiled-coil region" evidence="16">
    <location>
        <begin position="168"/>
        <end position="253"/>
    </location>
</feature>
<keyword evidence="3" id="KW-0597">Phosphoprotein</keyword>
<feature type="coiled-coil region" evidence="16">
    <location>
        <begin position="278"/>
        <end position="439"/>
    </location>
</feature>
<dbReference type="GO" id="GO:0015631">
    <property type="term" value="F:tubulin binding"/>
    <property type="evidence" value="ECO:0007669"/>
    <property type="project" value="InterPro"/>
</dbReference>
<dbReference type="Proteomes" id="UP000887540">
    <property type="component" value="Unplaced"/>
</dbReference>
<dbReference type="GO" id="GO:0036064">
    <property type="term" value="C:ciliary basal body"/>
    <property type="evidence" value="ECO:0007669"/>
    <property type="project" value="TreeGrafter"/>
</dbReference>
<keyword evidence="4" id="KW-0221">Differentiation</keyword>
<keyword evidence="7" id="KW-0007">Acetylation</keyword>
<dbReference type="Gene3D" id="1.20.1170.10">
    <property type="match status" value="1"/>
</dbReference>
<evidence type="ECO:0000256" key="5">
    <source>
        <dbReference type="ARBA" id="ARBA00022794"/>
    </source>
</evidence>
<dbReference type="GO" id="GO:0042073">
    <property type="term" value="P:intraciliary transport"/>
    <property type="evidence" value="ECO:0007669"/>
    <property type="project" value="InterPro"/>
</dbReference>
<dbReference type="GO" id="GO:0060271">
    <property type="term" value="P:cilium assembly"/>
    <property type="evidence" value="ECO:0007669"/>
    <property type="project" value="InterPro"/>
</dbReference>
<evidence type="ECO:0000256" key="16">
    <source>
        <dbReference type="SAM" id="Coils"/>
    </source>
</evidence>
<evidence type="ECO:0000256" key="2">
    <source>
        <dbReference type="ARBA" id="ARBA00022490"/>
    </source>
</evidence>
<keyword evidence="2" id="KW-0963">Cytoplasm</keyword>
<evidence type="ECO:0000256" key="11">
    <source>
        <dbReference type="ARBA" id="ARBA00023273"/>
    </source>
</evidence>
<feature type="coiled-coil region" evidence="16">
    <location>
        <begin position="476"/>
        <end position="563"/>
    </location>
</feature>
<dbReference type="InterPro" id="IPR041146">
    <property type="entry name" value="IFT81_CH"/>
</dbReference>
<evidence type="ECO:0000256" key="9">
    <source>
        <dbReference type="ARBA" id="ARBA00023069"/>
    </source>
</evidence>
<evidence type="ECO:0000256" key="1">
    <source>
        <dbReference type="ARBA" id="ARBA00004120"/>
    </source>
</evidence>
<accession>A0A914BY09</accession>
<dbReference type="GO" id="GO:0007283">
    <property type="term" value="P:spermatogenesis"/>
    <property type="evidence" value="ECO:0007669"/>
    <property type="project" value="UniProtKB-KW"/>
</dbReference>
<dbReference type="SUPFAM" id="SSF58100">
    <property type="entry name" value="Bacterial hemolysins"/>
    <property type="match status" value="1"/>
</dbReference>
<keyword evidence="5" id="KW-0970">Cilium biogenesis/degradation</keyword>
<protein>
    <recommendedName>
        <fullName evidence="14">Intraflagellar transport protein 81 homolog</fullName>
    </recommendedName>
    <alternativeName>
        <fullName evidence="15">Carnitine deficiency-associated protein expressed in ventricle 1</fullName>
    </alternativeName>
</protein>
<evidence type="ECO:0000256" key="15">
    <source>
        <dbReference type="ARBA" id="ARBA00079903"/>
    </source>
</evidence>
<evidence type="ECO:0000256" key="13">
    <source>
        <dbReference type="ARBA" id="ARBA00055755"/>
    </source>
</evidence>
<evidence type="ECO:0000256" key="3">
    <source>
        <dbReference type="ARBA" id="ARBA00022553"/>
    </source>
</evidence>
<evidence type="ECO:0000259" key="18">
    <source>
        <dbReference type="Pfam" id="PF18383"/>
    </source>
</evidence>
<evidence type="ECO:0000256" key="4">
    <source>
        <dbReference type="ARBA" id="ARBA00022782"/>
    </source>
</evidence>
<sequence length="781" mass="92308">MTTETLRTIVDNLNAPPFKKNLTLITFDSMTTDKLLQITSDVLCWIQGVPDIDIRSETPDETAMRLLNSLRILKYPPPKDIDQIQKWRLGILEGEKMAIYPVLEWTFKNVDRLKERVYLANYLTRIEVPVEDQSPEVVRLVNQVYEKMEEFKAIHSRIIESRTDFAAAEDIRSDLKAMEEEKEQLTRKIERSRRKVANRTDLNRYLTLAAQLRQETEHNQELQHQRQEQRNALVRIEQRIQRLTRMLADLKREKDNIDPEKYLARLQKEIETNTYVLNEKLLNEIEVVKKNIEGVNKILNMRSVNQADIGNLKQKVENLNREIMEITMQRDKKDEASEDKLTIYRHQCTNVQRKKANIAEQLQTTRHDLDETETQLAIKKRELGEKTGKEELITSVQFKNYVNKLRNKTNVYKRKKAEMEDMKTEITILTRTQDILEAQWKELKESIISEGRGVIEDPTFSQKKRPTTSAISVTDASKLKAMVKELNDQLNVKQSEVHQLKGEVEDFSRIHKKAYEEFSANENQFKNMERELQQEKEATQNKVARLESQLEEYRGQIEKYRNDLEQFRWYAQNVENPETAEEICNRMEYNFTEYAVLVPSTWLPFENISTHEAAWETKEYYPITRSKVFVVNKLVQHGFTILFTDVDVVWLSPNILNYIDFVASDKDFVYSIDNAREVNTGFYMVRSNERGKKIFQAIDERLKVDPDHDQYVINRLFYSTPELLNNHSYGLDKLLFANGDTYLHKQMNKKLGIQPMTFHANYLIGFDEKKRILIQENMWYL</sequence>
<keyword evidence="8 16" id="KW-0175">Coiled coil</keyword>
<evidence type="ECO:0000256" key="14">
    <source>
        <dbReference type="ARBA" id="ARBA00073058"/>
    </source>
</evidence>
<evidence type="ECO:0000259" key="17">
    <source>
        <dbReference type="Pfam" id="PF03407"/>
    </source>
</evidence>
<dbReference type="Gene3D" id="1.10.418.70">
    <property type="entry name" value="Intraflagellar transport protein 81, N-terminal domain"/>
    <property type="match status" value="1"/>
</dbReference>
<evidence type="ECO:0000256" key="6">
    <source>
        <dbReference type="ARBA" id="ARBA00022871"/>
    </source>
</evidence>
<dbReference type="PANTHER" id="PTHR15614:SF2">
    <property type="entry name" value="INTRAFLAGELLAR TRANSPORT PROTEIN 81 HOMOLOG"/>
    <property type="match status" value="1"/>
</dbReference>
<dbReference type="AlphaFoldDB" id="A0A914BY09"/>
<keyword evidence="10" id="KW-0206">Cytoskeleton</keyword>
<keyword evidence="11" id="KW-0966">Cell projection</keyword>
<dbReference type="FunFam" id="1.10.418.70:FF:000001">
    <property type="entry name" value="Intraflagellar transport protein 81 homolog"/>
    <property type="match status" value="1"/>
</dbReference>
<dbReference type="PANTHER" id="PTHR15614">
    <property type="entry name" value="INTRAFLAGELLAR TRANSPORT PROTEIN 81 HOMOLOG"/>
    <property type="match status" value="1"/>
</dbReference>
<organism evidence="19 20">
    <name type="scientific">Acrobeloides nanus</name>
    <dbReference type="NCBI Taxonomy" id="290746"/>
    <lineage>
        <taxon>Eukaryota</taxon>
        <taxon>Metazoa</taxon>
        <taxon>Ecdysozoa</taxon>
        <taxon>Nematoda</taxon>
        <taxon>Chromadorea</taxon>
        <taxon>Rhabditida</taxon>
        <taxon>Tylenchina</taxon>
        <taxon>Cephalobomorpha</taxon>
        <taxon>Cephaloboidea</taxon>
        <taxon>Cephalobidae</taxon>
        <taxon>Acrobeloides</taxon>
    </lineage>
</organism>
<reference evidence="20" key="1">
    <citation type="submission" date="2022-11" db="UniProtKB">
        <authorList>
            <consortium name="WormBaseParasite"/>
        </authorList>
    </citation>
    <scope>IDENTIFICATION</scope>
</reference>
<comment type="function">
    <text evidence="13">Component of the intraflagellar transport (IFT) complex B: together with IFT74, forms a tubulin-binding module that specifically mediates transport of tubulin within the cilium. Binds tubulin via its CH (calponin-homology)-like region. Required for ciliogenesis. Required for proper regulation of SHH signaling. Plays an important role during spermatogenesis by modulating the assembly and elongation of the sperm flagella.</text>
</comment>
<evidence type="ECO:0000256" key="7">
    <source>
        <dbReference type="ARBA" id="ARBA00022990"/>
    </source>
</evidence>
<evidence type="ECO:0000256" key="8">
    <source>
        <dbReference type="ARBA" id="ARBA00023054"/>
    </source>
</evidence>
<name>A0A914BY09_9BILA</name>
<dbReference type="Pfam" id="PF18383">
    <property type="entry name" value="IFT81_CH"/>
    <property type="match status" value="1"/>
</dbReference>
<dbReference type="InterPro" id="IPR005069">
    <property type="entry name" value="Nucl-diP-sugar_transferase"/>
</dbReference>
<dbReference type="InterPro" id="IPR029600">
    <property type="entry name" value="IFT81"/>
</dbReference>
<feature type="domain" description="Nucleotide-diphospho-sugar transferase" evidence="17">
    <location>
        <begin position="606"/>
        <end position="770"/>
    </location>
</feature>
<dbReference type="Pfam" id="PF03407">
    <property type="entry name" value="Nucleotid_trans"/>
    <property type="match status" value="1"/>
</dbReference>
<evidence type="ECO:0000256" key="10">
    <source>
        <dbReference type="ARBA" id="ARBA00023212"/>
    </source>
</evidence>
<proteinExistence type="inferred from homology"/>
<keyword evidence="6" id="KW-0744">Spermatogenesis</keyword>
<evidence type="ECO:0000313" key="19">
    <source>
        <dbReference type="Proteomes" id="UP000887540"/>
    </source>
</evidence>
<dbReference type="InterPro" id="IPR043016">
    <property type="entry name" value="IFT81_N_sf"/>
</dbReference>
<keyword evidence="19" id="KW-1185">Reference proteome</keyword>
<comment type="subcellular location">
    <subcellularLocation>
        <location evidence="1">Cytoplasm</location>
        <location evidence="1">Cytoskeleton</location>
        <location evidence="1">Cilium basal body</location>
    </subcellularLocation>
</comment>
<comment type="similarity">
    <text evidence="12">Belongs to the IFT81 family.</text>
</comment>
<dbReference type="WBParaSite" id="ACRNAN_Path_1258.g4919.t1">
    <property type="protein sequence ID" value="ACRNAN_Path_1258.g4919.t1"/>
    <property type="gene ID" value="ACRNAN_Path_1258.g4919"/>
</dbReference>
<keyword evidence="9" id="KW-0969">Cilium</keyword>
<dbReference type="GO" id="GO:0030992">
    <property type="term" value="C:intraciliary transport particle B"/>
    <property type="evidence" value="ECO:0007669"/>
    <property type="project" value="InterPro"/>
</dbReference>